<evidence type="ECO:0000313" key="3">
    <source>
        <dbReference type="Proteomes" id="UP001362999"/>
    </source>
</evidence>
<name>A0AAW0EDM1_9AGAR</name>
<dbReference type="EMBL" id="JAWWNJ010000001">
    <property type="protein sequence ID" value="KAK7063742.1"/>
    <property type="molecule type" value="Genomic_DNA"/>
</dbReference>
<proteinExistence type="predicted"/>
<dbReference type="SUPFAM" id="SSF56112">
    <property type="entry name" value="Protein kinase-like (PK-like)"/>
    <property type="match status" value="1"/>
</dbReference>
<feature type="region of interest" description="Disordered" evidence="1">
    <location>
        <begin position="81"/>
        <end position="101"/>
    </location>
</feature>
<dbReference type="Proteomes" id="UP001362999">
    <property type="component" value="Unassembled WGS sequence"/>
</dbReference>
<organism evidence="2 3">
    <name type="scientific">Favolaschia claudopus</name>
    <dbReference type="NCBI Taxonomy" id="2862362"/>
    <lineage>
        <taxon>Eukaryota</taxon>
        <taxon>Fungi</taxon>
        <taxon>Dikarya</taxon>
        <taxon>Basidiomycota</taxon>
        <taxon>Agaricomycotina</taxon>
        <taxon>Agaricomycetes</taxon>
        <taxon>Agaricomycetidae</taxon>
        <taxon>Agaricales</taxon>
        <taxon>Marasmiineae</taxon>
        <taxon>Mycenaceae</taxon>
        <taxon>Favolaschia</taxon>
    </lineage>
</organism>
<accession>A0AAW0EDM1</accession>
<evidence type="ECO:0000256" key="1">
    <source>
        <dbReference type="SAM" id="MobiDB-lite"/>
    </source>
</evidence>
<dbReference type="InterPro" id="IPR011009">
    <property type="entry name" value="Kinase-like_dom_sf"/>
</dbReference>
<keyword evidence="3" id="KW-1185">Reference proteome</keyword>
<sequence>MIKSEQILRTTLCYVFSPNLFEARAKTLPNCFQNAQQDNGSPSQYLSGTMGATESKSGNGRLFTKVVRIWQWSFKPAKRSRYKSRGIEPSHPNGLPTSPTLPTRLTISMSLTMVWHGQTHHLTPRMDVVGRGVAHHSLVWEERLVRAVHVMRNQQTDEKLVLKIARDAGAIAALELEASHYTTRLQHIQGKYVPKFYGIYHGTIADTPVACMLLEYCEHDGKTLSLGEMSRRVMLAVIAVHQAGLQHCDLENYLHIILTGSGVRIVDFSCAVLHNCEGGTPTLWPGMGAPDTPGCPELNWVENRYGLCSSDPIPSAPAPAVVPSWPTGLQVLARRIRG</sequence>
<evidence type="ECO:0000313" key="2">
    <source>
        <dbReference type="EMBL" id="KAK7063742.1"/>
    </source>
</evidence>
<protein>
    <recommendedName>
        <fullName evidence="4">Protein kinase domain-containing protein</fullName>
    </recommendedName>
</protein>
<reference evidence="2 3" key="1">
    <citation type="journal article" date="2024" name="J Genomics">
        <title>Draft genome sequencing and assembly of Favolaschia claudopus CIRM-BRFM 2984 isolated from oak limbs.</title>
        <authorList>
            <person name="Navarro D."/>
            <person name="Drula E."/>
            <person name="Chaduli D."/>
            <person name="Cazenave R."/>
            <person name="Ahrendt S."/>
            <person name="Wang J."/>
            <person name="Lipzen A."/>
            <person name="Daum C."/>
            <person name="Barry K."/>
            <person name="Grigoriev I.V."/>
            <person name="Favel A."/>
            <person name="Rosso M.N."/>
            <person name="Martin F."/>
        </authorList>
    </citation>
    <scope>NUCLEOTIDE SEQUENCE [LARGE SCALE GENOMIC DNA]</scope>
    <source>
        <strain evidence="2 3">CIRM-BRFM 2984</strain>
    </source>
</reference>
<gene>
    <name evidence="2" type="ORF">R3P38DRAFT_3164730</name>
</gene>
<evidence type="ECO:0008006" key="4">
    <source>
        <dbReference type="Google" id="ProtNLM"/>
    </source>
</evidence>
<dbReference type="AlphaFoldDB" id="A0AAW0EDM1"/>
<comment type="caution">
    <text evidence="2">The sequence shown here is derived from an EMBL/GenBank/DDBJ whole genome shotgun (WGS) entry which is preliminary data.</text>
</comment>